<dbReference type="RefSeq" id="XP_060337136.1">
    <property type="nucleotide sequence ID" value="XM_060476645.1"/>
</dbReference>
<name>A0AA39NIR8_ARMTA</name>
<evidence type="ECO:0000313" key="1">
    <source>
        <dbReference type="EMBL" id="KAK0466309.1"/>
    </source>
</evidence>
<gene>
    <name evidence="1" type="ORF">EV420DRAFT_1636890</name>
</gene>
<evidence type="ECO:0000313" key="2">
    <source>
        <dbReference type="Proteomes" id="UP001175211"/>
    </source>
</evidence>
<dbReference type="Proteomes" id="UP001175211">
    <property type="component" value="Unassembled WGS sequence"/>
</dbReference>
<dbReference type="AlphaFoldDB" id="A0AA39NIR8"/>
<protein>
    <submittedName>
        <fullName evidence="1">Uncharacterized protein</fullName>
    </submittedName>
</protein>
<comment type="caution">
    <text evidence="1">The sequence shown here is derived from an EMBL/GenBank/DDBJ whole genome shotgun (WGS) entry which is preliminary data.</text>
</comment>
<accession>A0AA39NIR8</accession>
<organism evidence="1 2">
    <name type="scientific">Armillaria tabescens</name>
    <name type="common">Ringless honey mushroom</name>
    <name type="synonym">Agaricus tabescens</name>
    <dbReference type="NCBI Taxonomy" id="1929756"/>
    <lineage>
        <taxon>Eukaryota</taxon>
        <taxon>Fungi</taxon>
        <taxon>Dikarya</taxon>
        <taxon>Basidiomycota</taxon>
        <taxon>Agaricomycotina</taxon>
        <taxon>Agaricomycetes</taxon>
        <taxon>Agaricomycetidae</taxon>
        <taxon>Agaricales</taxon>
        <taxon>Marasmiineae</taxon>
        <taxon>Physalacriaceae</taxon>
        <taxon>Desarmillaria</taxon>
    </lineage>
</organism>
<sequence>MVYSVIPNCDDSYRDDPIQTSAKMKKMRLMPDGYRASKEQVAMFLCNVNVDALEESSSTPPTFIALGNGADAPQHTVLKHPLPYQTPFKRGLEPFISPFLRAHQQEHVAKSRIRRNEPMLDPRDDSEFRRVISRSRSMSPDLGPRKRFIMNPVYLRMQAVQGAVWERGGVWDTPRVRAGRLGCAKEKILVYTTAFVGDSPLGNHHRHRKDMDWD</sequence>
<dbReference type="EMBL" id="JAUEPS010000004">
    <property type="protein sequence ID" value="KAK0466309.1"/>
    <property type="molecule type" value="Genomic_DNA"/>
</dbReference>
<dbReference type="GeneID" id="85360193"/>
<keyword evidence="2" id="KW-1185">Reference proteome</keyword>
<proteinExistence type="predicted"/>
<reference evidence="1" key="1">
    <citation type="submission" date="2023-06" db="EMBL/GenBank/DDBJ databases">
        <authorList>
            <consortium name="Lawrence Berkeley National Laboratory"/>
            <person name="Ahrendt S."/>
            <person name="Sahu N."/>
            <person name="Indic B."/>
            <person name="Wong-Bajracharya J."/>
            <person name="Merenyi Z."/>
            <person name="Ke H.-M."/>
            <person name="Monk M."/>
            <person name="Kocsube S."/>
            <person name="Drula E."/>
            <person name="Lipzen A."/>
            <person name="Balint B."/>
            <person name="Henrissat B."/>
            <person name="Andreopoulos B."/>
            <person name="Martin F.M."/>
            <person name="Harder C.B."/>
            <person name="Rigling D."/>
            <person name="Ford K.L."/>
            <person name="Foster G.D."/>
            <person name="Pangilinan J."/>
            <person name="Papanicolaou A."/>
            <person name="Barry K."/>
            <person name="LaButti K."/>
            <person name="Viragh M."/>
            <person name="Koriabine M."/>
            <person name="Yan M."/>
            <person name="Riley R."/>
            <person name="Champramary S."/>
            <person name="Plett K.L."/>
            <person name="Tsai I.J."/>
            <person name="Slot J."/>
            <person name="Sipos G."/>
            <person name="Plett J."/>
            <person name="Nagy L.G."/>
            <person name="Grigoriev I.V."/>
        </authorList>
    </citation>
    <scope>NUCLEOTIDE SEQUENCE</scope>
    <source>
        <strain evidence="1">CCBAS 213</strain>
    </source>
</reference>